<keyword evidence="1" id="KW-1133">Transmembrane helix</keyword>
<reference evidence="2 3" key="1">
    <citation type="submission" date="2020-08" db="EMBL/GenBank/DDBJ databases">
        <title>Genomic Encyclopedia of Type Strains, Phase IV (KMG-IV): sequencing the most valuable type-strain genomes for metagenomic binning, comparative biology and taxonomic classification.</title>
        <authorList>
            <person name="Goeker M."/>
        </authorList>
    </citation>
    <scope>NUCLEOTIDE SEQUENCE [LARGE SCALE GENOMIC DNA]</scope>
    <source>
        <strain evidence="2 3">DSM 19612</strain>
    </source>
</reference>
<protein>
    <submittedName>
        <fullName evidence="2">Uncharacterized protein</fullName>
    </submittedName>
</protein>
<dbReference type="Proteomes" id="UP000581688">
    <property type="component" value="Unassembled WGS sequence"/>
</dbReference>
<dbReference type="Pfam" id="PF17259">
    <property type="entry name" value="DUF5325"/>
    <property type="match status" value="1"/>
</dbReference>
<organism evidence="2 3">
    <name type="scientific">Salirhabdus euzebyi</name>
    <dbReference type="NCBI Taxonomy" id="394506"/>
    <lineage>
        <taxon>Bacteria</taxon>
        <taxon>Bacillati</taxon>
        <taxon>Bacillota</taxon>
        <taxon>Bacilli</taxon>
        <taxon>Bacillales</taxon>
        <taxon>Bacillaceae</taxon>
        <taxon>Salirhabdus</taxon>
    </lineage>
</organism>
<evidence type="ECO:0000256" key="1">
    <source>
        <dbReference type="SAM" id="Phobius"/>
    </source>
</evidence>
<dbReference type="EMBL" id="JACHGH010000014">
    <property type="protein sequence ID" value="MBB6454976.1"/>
    <property type="molecule type" value="Genomic_DNA"/>
</dbReference>
<keyword evidence="1" id="KW-0472">Membrane</keyword>
<evidence type="ECO:0000313" key="3">
    <source>
        <dbReference type="Proteomes" id="UP000581688"/>
    </source>
</evidence>
<accession>A0A841Q9A5</accession>
<dbReference type="InterPro" id="IPR035211">
    <property type="entry name" value="DUF5325"/>
</dbReference>
<feature type="transmembrane region" description="Helical" evidence="1">
    <location>
        <begin position="31"/>
        <end position="50"/>
    </location>
</feature>
<feature type="transmembrane region" description="Helical" evidence="1">
    <location>
        <begin position="5"/>
        <end position="25"/>
    </location>
</feature>
<sequence>MRNNVLMVIIAIFVILSFSMVGVALAYRNYLIAGLLFLLGFIIMGFGLRLKRKRQS</sequence>
<gene>
    <name evidence="2" type="ORF">HNQ94_003470</name>
</gene>
<proteinExistence type="predicted"/>
<name>A0A841Q9A5_9BACI</name>
<dbReference type="AlphaFoldDB" id="A0A841Q9A5"/>
<keyword evidence="3" id="KW-1185">Reference proteome</keyword>
<keyword evidence="1" id="KW-0812">Transmembrane</keyword>
<dbReference type="RefSeq" id="WP_174497452.1">
    <property type="nucleotide sequence ID" value="NZ_CADDWK010000015.1"/>
</dbReference>
<evidence type="ECO:0000313" key="2">
    <source>
        <dbReference type="EMBL" id="MBB6454976.1"/>
    </source>
</evidence>
<comment type="caution">
    <text evidence="2">The sequence shown here is derived from an EMBL/GenBank/DDBJ whole genome shotgun (WGS) entry which is preliminary data.</text>
</comment>